<proteinExistence type="predicted"/>
<dbReference type="Proteomes" id="UP001230908">
    <property type="component" value="Unassembled WGS sequence"/>
</dbReference>
<accession>A0ABU0ZUT2</accession>
<comment type="caution">
    <text evidence="1">The sequence shown here is derived from an EMBL/GenBank/DDBJ whole genome shotgun (WGS) entry which is preliminary data.</text>
</comment>
<organism evidence="1 2">
    <name type="scientific">Phytohabitans maris</name>
    <dbReference type="NCBI Taxonomy" id="3071409"/>
    <lineage>
        <taxon>Bacteria</taxon>
        <taxon>Bacillati</taxon>
        <taxon>Actinomycetota</taxon>
        <taxon>Actinomycetes</taxon>
        <taxon>Micromonosporales</taxon>
        <taxon>Micromonosporaceae</taxon>
    </lineage>
</organism>
<gene>
    <name evidence="1" type="ORF">RB614_40560</name>
</gene>
<protein>
    <submittedName>
        <fullName evidence="1">Uncharacterized protein</fullName>
    </submittedName>
</protein>
<reference evidence="1 2" key="1">
    <citation type="submission" date="2023-08" db="EMBL/GenBank/DDBJ databases">
        <title>Phytohabitans sansha sp. nov., isolated from marine sediment.</title>
        <authorList>
            <person name="Zhao Y."/>
            <person name="Yi K."/>
        </authorList>
    </citation>
    <scope>NUCLEOTIDE SEQUENCE [LARGE SCALE GENOMIC DNA]</scope>
    <source>
        <strain evidence="1 2">ZYX-F-186</strain>
    </source>
</reference>
<name>A0ABU0ZUT2_9ACTN</name>
<dbReference type="RefSeq" id="WP_308718044.1">
    <property type="nucleotide sequence ID" value="NZ_JAVHUY010000062.1"/>
</dbReference>
<evidence type="ECO:0000313" key="2">
    <source>
        <dbReference type="Proteomes" id="UP001230908"/>
    </source>
</evidence>
<evidence type="ECO:0000313" key="1">
    <source>
        <dbReference type="EMBL" id="MDQ7910803.1"/>
    </source>
</evidence>
<keyword evidence="2" id="KW-1185">Reference proteome</keyword>
<sequence length="72" mass="8538">MGWLDDLFASAKQVDESVQALHDLNDRARATARHHRDQYDAAFVERLRELGRATGQQRHYERQIDRYLREQG</sequence>
<dbReference type="EMBL" id="JAVHUY010000062">
    <property type="protein sequence ID" value="MDQ7910803.1"/>
    <property type="molecule type" value="Genomic_DNA"/>
</dbReference>